<feature type="region of interest" description="Disordered" evidence="1">
    <location>
        <begin position="1"/>
        <end position="20"/>
    </location>
</feature>
<dbReference type="InterPro" id="IPR027843">
    <property type="entry name" value="DUF4440"/>
</dbReference>
<proteinExistence type="predicted"/>
<reference evidence="3 4" key="1">
    <citation type="submission" date="2024-09" db="EMBL/GenBank/DDBJ databases">
        <title>The Natural Products Discovery Center: Release of the First 8490 Sequenced Strains for Exploring Actinobacteria Biosynthetic Diversity.</title>
        <authorList>
            <person name="Kalkreuter E."/>
            <person name="Kautsar S.A."/>
            <person name="Yang D."/>
            <person name="Bader C.D."/>
            <person name="Teijaro C.N."/>
            <person name="Fluegel L."/>
            <person name="Davis C.M."/>
            <person name="Simpson J.R."/>
            <person name="Lauterbach L."/>
            <person name="Steele A.D."/>
            <person name="Gui C."/>
            <person name="Meng S."/>
            <person name="Li G."/>
            <person name="Viehrig K."/>
            <person name="Ye F."/>
            <person name="Su P."/>
            <person name="Kiefer A.F."/>
            <person name="Nichols A."/>
            <person name="Cepeda A.J."/>
            <person name="Yan W."/>
            <person name="Fan B."/>
            <person name="Jiang Y."/>
            <person name="Adhikari A."/>
            <person name="Zheng C.-J."/>
            <person name="Schuster L."/>
            <person name="Cowan T.M."/>
            <person name="Smanski M.J."/>
            <person name="Chevrette M.G."/>
            <person name="De Carvalho L.P.S."/>
            <person name="Shen B."/>
        </authorList>
    </citation>
    <scope>NUCLEOTIDE SEQUENCE [LARGE SCALE GENOMIC DNA]</scope>
    <source>
        <strain evidence="3 4">NPDC056472</strain>
    </source>
</reference>
<evidence type="ECO:0000313" key="4">
    <source>
        <dbReference type="Proteomes" id="UP001600424"/>
    </source>
</evidence>
<protein>
    <submittedName>
        <fullName evidence="3">Nuclear transport factor 2 family protein</fullName>
    </submittedName>
</protein>
<gene>
    <name evidence="3" type="ORF">ACFQ63_16445</name>
</gene>
<dbReference type="SUPFAM" id="SSF54427">
    <property type="entry name" value="NTF2-like"/>
    <property type="match status" value="1"/>
</dbReference>
<dbReference type="InterPro" id="IPR032710">
    <property type="entry name" value="NTF2-like_dom_sf"/>
</dbReference>
<comment type="caution">
    <text evidence="3">The sequence shown here is derived from an EMBL/GenBank/DDBJ whole genome shotgun (WGS) entry which is preliminary data.</text>
</comment>
<sequence length="144" mass="15957">MTADGLSATDTDTDTDTATDTETTIRALEDARFTAVIEGDIDAFTSLAHPDLAYTHSNALVDTLDSYREKLRSGFYVYHRIDHPVDRIIVSGDTAVVIGEMHADITAAGVRKTLANRSMAVWVREDSRWRLLGYQPTVLPEEAR</sequence>
<dbReference type="RefSeq" id="WP_386251958.1">
    <property type="nucleotide sequence ID" value="NZ_JBHTRV010000011.1"/>
</dbReference>
<dbReference type="Gene3D" id="3.10.450.50">
    <property type="match status" value="1"/>
</dbReference>
<accession>A0ABW6IUJ7</accession>
<keyword evidence="4" id="KW-1185">Reference proteome</keyword>
<evidence type="ECO:0000256" key="1">
    <source>
        <dbReference type="SAM" id="MobiDB-lite"/>
    </source>
</evidence>
<dbReference type="Proteomes" id="UP001600424">
    <property type="component" value="Unassembled WGS sequence"/>
</dbReference>
<evidence type="ECO:0000259" key="2">
    <source>
        <dbReference type="Pfam" id="PF14534"/>
    </source>
</evidence>
<organism evidence="3 4">
    <name type="scientific">Streptomyces wedmorensis</name>
    <dbReference type="NCBI Taxonomy" id="43759"/>
    <lineage>
        <taxon>Bacteria</taxon>
        <taxon>Bacillati</taxon>
        <taxon>Actinomycetota</taxon>
        <taxon>Actinomycetes</taxon>
        <taxon>Kitasatosporales</taxon>
        <taxon>Streptomycetaceae</taxon>
        <taxon>Streptomyces</taxon>
    </lineage>
</organism>
<feature type="domain" description="DUF4440" evidence="2">
    <location>
        <begin position="25"/>
        <end position="131"/>
    </location>
</feature>
<evidence type="ECO:0000313" key="3">
    <source>
        <dbReference type="EMBL" id="MFE5981290.1"/>
    </source>
</evidence>
<feature type="compositionally biased region" description="Low complexity" evidence="1">
    <location>
        <begin position="1"/>
        <end position="10"/>
    </location>
</feature>
<dbReference type="EMBL" id="JBHTRV010000011">
    <property type="protein sequence ID" value="MFE5981290.1"/>
    <property type="molecule type" value="Genomic_DNA"/>
</dbReference>
<name>A0ABW6IUJ7_STRWE</name>
<dbReference type="Pfam" id="PF14534">
    <property type="entry name" value="DUF4440"/>
    <property type="match status" value="1"/>
</dbReference>